<dbReference type="EMBL" id="JANBOJ010000087">
    <property type="protein sequence ID" value="KAJ1722968.1"/>
    <property type="molecule type" value="Genomic_DNA"/>
</dbReference>
<keyword evidence="1" id="KW-0547">Nucleotide-binding</keyword>
<feature type="domain" description="AMP-dependent synthetase/ligase" evidence="3">
    <location>
        <begin position="69"/>
        <end position="492"/>
    </location>
</feature>
<evidence type="ECO:0000313" key="4">
    <source>
        <dbReference type="EMBL" id="KAJ1722968.1"/>
    </source>
</evidence>
<dbReference type="EC" id="6.2.1.3" evidence="4"/>
<comment type="caution">
    <text evidence="4">The sequence shown here is derived from an EMBL/GenBank/DDBJ whole genome shotgun (WGS) entry which is preliminary data.</text>
</comment>
<keyword evidence="2" id="KW-0067">ATP-binding</keyword>
<dbReference type="GO" id="GO:0005524">
    <property type="term" value="F:ATP binding"/>
    <property type="evidence" value="ECO:0007669"/>
    <property type="project" value="UniProtKB-KW"/>
</dbReference>
<dbReference type="InterPro" id="IPR042099">
    <property type="entry name" value="ANL_N_sf"/>
</dbReference>
<accession>A0A9W8CTA5</accession>
<organism evidence="4 5">
    <name type="scientific">Coemansia erecta</name>
    <dbReference type="NCBI Taxonomy" id="147472"/>
    <lineage>
        <taxon>Eukaryota</taxon>
        <taxon>Fungi</taxon>
        <taxon>Fungi incertae sedis</taxon>
        <taxon>Zoopagomycota</taxon>
        <taxon>Kickxellomycotina</taxon>
        <taxon>Kickxellomycetes</taxon>
        <taxon>Kickxellales</taxon>
        <taxon>Kickxellaceae</taxon>
        <taxon>Coemansia</taxon>
    </lineage>
</organism>
<keyword evidence="5" id="KW-1185">Reference proteome</keyword>
<name>A0A9W8CTA5_9FUNG</name>
<dbReference type="InterPro" id="IPR000873">
    <property type="entry name" value="AMP-dep_synth/lig_dom"/>
</dbReference>
<evidence type="ECO:0000256" key="1">
    <source>
        <dbReference type="ARBA" id="ARBA00022741"/>
    </source>
</evidence>
<gene>
    <name evidence="4" type="primary">FAA2_10</name>
    <name evidence="4" type="ORF">LPJ53_002683</name>
</gene>
<evidence type="ECO:0000256" key="2">
    <source>
        <dbReference type="ARBA" id="ARBA00022840"/>
    </source>
</evidence>
<sequence length="685" mass="76142">MSKSYIVPSSEIPGYSPIYRHPKYKSGTHNGEFADITTLHELFGHVVKTYPKKEFLGARDYYPETNSFGQYAWITTTEAAETISELGSGLDMVYAKYAPEVNSSTGQQPIGILAMNRPEWLLTELAAFRSRRYTVGVSDIAGVESAEYNINSADIHVVVCSIDKIPRMLDRADKTPSLKVIVSMDKLDCSKPSVATQAFSKDTVDILKTRAESLNIALLDMDEVIAMGQLNPTEPALPKPSDLCTICFTSGTSGAQKGALLTHEAFIHATRGAHLSLEQHNTTYLSHMSLMHIFDRYMVYSFMYGMVRIGFFNGDATKILDDMQVLHPTVVAVIPMVLNRLYDRFAEETIGVKGICGKLSRLAFRSKVKRIHSGRGYRHSLWDRLIFNKVAEMFGGNVKKLLSGATPLSSEVQDFFSVSLSCDVIQGYGQTETVAGGLIQMSDDCTNNNIGVPNPGVDIRLRSIPDMGYNVTDTPSPRGEMMIRSKILFSGYNGQPERTKEIMDGEWMATGDIAKINSDGSVSLVDRINSVIKSASVMWVEPTPLESIYSSHRLVKFVYVYGFERAHELVAIVVPEPSTFVPWARSIAGKTDANLTELCNSSDVANRITQELRTLASKNQIPPPAMIGAVHIEPVPLDQINREFYTSSLKIRRPIVNQHYKARFDELYSTLDCITDPKFFLEHGK</sequence>
<keyword evidence="4" id="KW-0436">Ligase</keyword>
<dbReference type="Gene3D" id="3.40.50.12780">
    <property type="entry name" value="N-terminal domain of ligase-like"/>
    <property type="match status" value="1"/>
</dbReference>
<dbReference type="Pfam" id="PF00501">
    <property type="entry name" value="AMP-binding"/>
    <property type="match status" value="1"/>
</dbReference>
<dbReference type="Proteomes" id="UP001149813">
    <property type="component" value="Unassembled WGS sequence"/>
</dbReference>
<reference evidence="4" key="1">
    <citation type="submission" date="2022-07" db="EMBL/GenBank/DDBJ databases">
        <title>Phylogenomic reconstructions and comparative analyses of Kickxellomycotina fungi.</title>
        <authorList>
            <person name="Reynolds N.K."/>
            <person name="Stajich J.E."/>
            <person name="Barry K."/>
            <person name="Grigoriev I.V."/>
            <person name="Crous P."/>
            <person name="Smith M.E."/>
        </authorList>
    </citation>
    <scope>NUCLEOTIDE SEQUENCE</scope>
    <source>
        <strain evidence="4">NBRC 32514</strain>
    </source>
</reference>
<dbReference type="PANTHER" id="PTHR43272">
    <property type="entry name" value="LONG-CHAIN-FATTY-ACID--COA LIGASE"/>
    <property type="match status" value="1"/>
</dbReference>
<dbReference type="OrthoDB" id="1700726at2759"/>
<evidence type="ECO:0000313" key="5">
    <source>
        <dbReference type="Proteomes" id="UP001149813"/>
    </source>
</evidence>
<evidence type="ECO:0000259" key="3">
    <source>
        <dbReference type="Pfam" id="PF00501"/>
    </source>
</evidence>
<protein>
    <submittedName>
        <fullName evidence="4">Medium-chain fatty acid-CoA ligase faa2</fullName>
        <ecNumber evidence="4">6.2.1.3</ecNumber>
    </submittedName>
</protein>
<dbReference type="SUPFAM" id="SSF56801">
    <property type="entry name" value="Acetyl-CoA synthetase-like"/>
    <property type="match status" value="1"/>
</dbReference>
<dbReference type="GO" id="GO:0016020">
    <property type="term" value="C:membrane"/>
    <property type="evidence" value="ECO:0007669"/>
    <property type="project" value="TreeGrafter"/>
</dbReference>
<dbReference type="GO" id="GO:0004467">
    <property type="term" value="F:long-chain fatty acid-CoA ligase activity"/>
    <property type="evidence" value="ECO:0007669"/>
    <property type="project" value="UniProtKB-EC"/>
</dbReference>
<dbReference type="GO" id="GO:0005783">
    <property type="term" value="C:endoplasmic reticulum"/>
    <property type="evidence" value="ECO:0007669"/>
    <property type="project" value="TreeGrafter"/>
</dbReference>
<proteinExistence type="predicted"/>
<dbReference type="AlphaFoldDB" id="A0A9W8CTA5"/>
<dbReference type="PANTHER" id="PTHR43272:SF33">
    <property type="entry name" value="AMP-BINDING DOMAIN-CONTAINING PROTEIN-RELATED"/>
    <property type="match status" value="1"/>
</dbReference>